<dbReference type="InterPro" id="IPR018760">
    <property type="entry name" value="DUF2326"/>
</dbReference>
<comment type="caution">
    <text evidence="3">The sequence shown here is derived from an EMBL/GenBank/DDBJ whole genome shotgun (WGS) entry which is preliminary data.</text>
</comment>
<sequence>MLFEELIVYSLNENKILKEYEFNTTGISIVLGEKDRDRIEGDSNGVGKTTFVELIRCLLGQRIKKTILNSKEIVENKVFVYIKCRVNNKILYLGKKLYEQNGYILNEEKIHYDIGNWEKKSESEYREKIENILVKNKEETYNVKLSSLMEYVARDSVEGFIDICRSNRHADLAAACLAYLCGLPYWFEMEINKIKTQINKLRVKKEFINSLKDEIADLRVEKKKLQIEVDELNESISNLNITNSINLYEEKYKQAREEYSDLKKVIIRNERQADQYKRNILSLKQNKENSEKLINLKDFYEQLLNYFPGNLKKSYEEIVEFYAFMEGNREIIYTKNIENLEKSIELLKEKLDKVKNTMESYSAIINNKEFTEDYNSLINKLNEKHKVLSEIEYKIDVYDSQKKINKEINEYKSKILTNNTKFQNLFEKYEMNTQCIVNDFSEMVLKTYNEQGDLSLEYNNSVDGKSTTGRIKISSKIPDEESHGIKTMKIIMFDLALLFSRIRNEDGIKFLIHDGAMTLPDNKLAKFNLIEFADKKLKELKKGQYIITANISDFTKDQITEFYKKEYVIKAIDKSEDGNRCLGIRFVT</sequence>
<keyword evidence="1" id="KW-0175">Coiled coil</keyword>
<evidence type="ECO:0000313" key="3">
    <source>
        <dbReference type="EMBL" id="KZL91702.1"/>
    </source>
</evidence>
<feature type="coiled-coil region" evidence="1">
    <location>
        <begin position="330"/>
        <end position="364"/>
    </location>
</feature>
<proteinExistence type="predicted"/>
<dbReference type="AlphaFoldDB" id="A0A161YM38"/>
<reference evidence="3 4" key="1">
    <citation type="submission" date="2016-04" db="EMBL/GenBank/DDBJ databases">
        <title>Genome sequence of Clostridium magnum DSM 2767.</title>
        <authorList>
            <person name="Poehlein A."/>
            <person name="Uhlig R."/>
            <person name="Fischer R."/>
            <person name="Bahl H."/>
            <person name="Daniel R."/>
        </authorList>
    </citation>
    <scope>NUCLEOTIDE SEQUENCE [LARGE SCALE GENOMIC DNA]</scope>
    <source>
        <strain evidence="3 4">DSM 2767</strain>
    </source>
</reference>
<feature type="coiled-coil region" evidence="1">
    <location>
        <begin position="208"/>
        <end position="293"/>
    </location>
</feature>
<feature type="domain" description="DUF2326" evidence="2">
    <location>
        <begin position="447"/>
        <end position="586"/>
    </location>
</feature>
<dbReference type="Pfam" id="PF10088">
    <property type="entry name" value="DUF2326"/>
    <property type="match status" value="1"/>
</dbReference>
<dbReference type="RefSeq" id="WP_066624832.1">
    <property type="nucleotide sequence ID" value="NZ_FQXL01000060.1"/>
</dbReference>
<dbReference type="EMBL" id="LWAE01000003">
    <property type="protein sequence ID" value="KZL91702.1"/>
    <property type="molecule type" value="Genomic_DNA"/>
</dbReference>
<dbReference type="PATRIC" id="fig|1121326.3.peg.3501"/>
<dbReference type="Gene3D" id="3.40.50.300">
    <property type="entry name" value="P-loop containing nucleotide triphosphate hydrolases"/>
    <property type="match status" value="1"/>
</dbReference>
<accession>A0A161YM38</accession>
<dbReference type="Proteomes" id="UP000076603">
    <property type="component" value="Unassembled WGS sequence"/>
</dbReference>
<organism evidence="3 4">
    <name type="scientific">Clostridium magnum DSM 2767</name>
    <dbReference type="NCBI Taxonomy" id="1121326"/>
    <lineage>
        <taxon>Bacteria</taxon>
        <taxon>Bacillati</taxon>
        <taxon>Bacillota</taxon>
        <taxon>Clostridia</taxon>
        <taxon>Eubacteriales</taxon>
        <taxon>Clostridiaceae</taxon>
        <taxon>Clostridium</taxon>
    </lineage>
</organism>
<dbReference type="OrthoDB" id="2904091at2"/>
<keyword evidence="4" id="KW-1185">Reference proteome</keyword>
<evidence type="ECO:0000313" key="4">
    <source>
        <dbReference type="Proteomes" id="UP000076603"/>
    </source>
</evidence>
<evidence type="ECO:0000259" key="2">
    <source>
        <dbReference type="Pfam" id="PF10088"/>
    </source>
</evidence>
<gene>
    <name evidence="3" type="ORF">CLMAG_34610</name>
</gene>
<dbReference type="STRING" id="1121326.CLMAG_34610"/>
<evidence type="ECO:0000256" key="1">
    <source>
        <dbReference type="SAM" id="Coils"/>
    </source>
</evidence>
<protein>
    <recommendedName>
        <fullName evidence="2">DUF2326 domain-containing protein</fullName>
    </recommendedName>
</protein>
<dbReference type="InterPro" id="IPR027417">
    <property type="entry name" value="P-loop_NTPase"/>
</dbReference>
<name>A0A161YM38_9CLOT</name>